<dbReference type="EMBL" id="MOBM01000038">
    <property type="protein sequence ID" value="RON14269.1"/>
    <property type="molecule type" value="Genomic_DNA"/>
</dbReference>
<organism evidence="3 4">
    <name type="scientific">Pseudomonas frederiksbergensis</name>
    <dbReference type="NCBI Taxonomy" id="104087"/>
    <lineage>
        <taxon>Bacteria</taxon>
        <taxon>Pseudomonadati</taxon>
        <taxon>Pseudomonadota</taxon>
        <taxon>Gammaproteobacteria</taxon>
        <taxon>Pseudomonadales</taxon>
        <taxon>Pseudomonadaceae</taxon>
        <taxon>Pseudomonas</taxon>
    </lineage>
</organism>
<reference evidence="3 4" key="1">
    <citation type="submission" date="2016-10" db="EMBL/GenBank/DDBJ databases">
        <title>Comparative genome analysis of multiple Pseudomonas spp. focuses on biocontrol and plant growth promoting traits.</title>
        <authorList>
            <person name="Tao X.-Y."/>
            <person name="Taylor C.G."/>
        </authorList>
    </citation>
    <scope>NUCLEOTIDE SEQUENCE [LARGE SCALE GENOMIC DNA]</scope>
    <source>
        <strain evidence="3 4">36C6</strain>
    </source>
</reference>
<dbReference type="Proteomes" id="UP000284002">
    <property type="component" value="Unassembled WGS sequence"/>
</dbReference>
<accession>A0A423HMA4</accession>
<comment type="caution">
    <text evidence="3">The sequence shown here is derived from an EMBL/GenBank/DDBJ whole genome shotgun (WGS) entry which is preliminary data.</text>
</comment>
<dbReference type="Pfam" id="PF20093">
    <property type="entry name" value="DUF6484"/>
    <property type="match status" value="1"/>
</dbReference>
<dbReference type="AlphaFoldDB" id="A0A423HMA4"/>
<protein>
    <recommendedName>
        <fullName evidence="1">DUF6484 domain-containing protein</fullName>
    </recommendedName>
</protein>
<evidence type="ECO:0000313" key="3">
    <source>
        <dbReference type="EMBL" id="RON14331.1"/>
    </source>
</evidence>
<name>A0A423HMA4_9PSED</name>
<evidence type="ECO:0000313" key="2">
    <source>
        <dbReference type="EMBL" id="RON14269.1"/>
    </source>
</evidence>
<dbReference type="EMBL" id="MOBM01000038">
    <property type="protein sequence ID" value="RON14331.1"/>
    <property type="molecule type" value="Genomic_DNA"/>
</dbReference>
<sequence length="141" mass="15574">MDFHSAVTGRLLGMIDDGQIPLVSWSEQESSIAQPARSLVDLRNDHVGREVLLMFEQADQRRPIVMGVLRAKENRPQALVPLEVRYDGGRVLLDADTELVLRCGKSHLTLRQDGRVEVYGETIVTRAAGANKVQGGSVQLN</sequence>
<gene>
    <name evidence="2" type="ORF">BK662_18315</name>
    <name evidence="3" type="ORF">BK662_24380</name>
</gene>
<evidence type="ECO:0000313" key="4">
    <source>
        <dbReference type="Proteomes" id="UP000284002"/>
    </source>
</evidence>
<feature type="domain" description="DUF6484" evidence="1">
    <location>
        <begin position="8"/>
        <end position="69"/>
    </location>
</feature>
<dbReference type="InterPro" id="IPR045506">
    <property type="entry name" value="DUF6484"/>
</dbReference>
<evidence type="ECO:0000259" key="1">
    <source>
        <dbReference type="Pfam" id="PF20093"/>
    </source>
</evidence>
<proteinExistence type="predicted"/>